<feature type="signal peptide" evidence="1">
    <location>
        <begin position="1"/>
        <end position="18"/>
    </location>
</feature>
<reference evidence="3" key="1">
    <citation type="submission" date="2018-05" db="EMBL/GenBank/DDBJ databases">
        <authorList>
            <person name="Li X."/>
        </authorList>
    </citation>
    <scope>NUCLEOTIDE SEQUENCE [LARGE SCALE GENOMIC DNA]</scope>
    <source>
        <strain evidence="3">LX32</strain>
    </source>
</reference>
<gene>
    <name evidence="2" type="ORF">DJ017_17235</name>
</gene>
<dbReference type="Proteomes" id="UP000249254">
    <property type="component" value="Unassembled WGS sequence"/>
</dbReference>
<feature type="chain" id="PRO_5016382754" description="DUF3035 domain-containing protein" evidence="1">
    <location>
        <begin position="19"/>
        <end position="96"/>
    </location>
</feature>
<accession>A0A328AP87</accession>
<dbReference type="AlphaFoldDB" id="A0A328AP87"/>
<comment type="caution">
    <text evidence="2">The sequence shown here is derived from an EMBL/GenBank/DDBJ whole genome shotgun (WGS) entry which is preliminary data.</text>
</comment>
<dbReference type="RefSeq" id="WP_111529879.1">
    <property type="nucleotide sequence ID" value="NZ_JBHRSG010000003.1"/>
</dbReference>
<proteinExistence type="predicted"/>
<keyword evidence="1" id="KW-0732">Signal</keyword>
<evidence type="ECO:0008006" key="4">
    <source>
        <dbReference type="Google" id="ProtNLM"/>
    </source>
</evidence>
<evidence type="ECO:0000313" key="3">
    <source>
        <dbReference type="Proteomes" id="UP000249254"/>
    </source>
</evidence>
<dbReference type="EMBL" id="QFYQ01000001">
    <property type="protein sequence ID" value="RAK56131.1"/>
    <property type="molecule type" value="Genomic_DNA"/>
</dbReference>
<protein>
    <recommendedName>
        <fullName evidence="4">DUF3035 domain-containing protein</fullName>
    </recommendedName>
</protein>
<name>A0A328AP87_9CAUL</name>
<organism evidence="2 3">
    <name type="scientific">Phenylobacterium soli</name>
    <dbReference type="NCBI Taxonomy" id="2170551"/>
    <lineage>
        <taxon>Bacteria</taxon>
        <taxon>Pseudomonadati</taxon>
        <taxon>Pseudomonadota</taxon>
        <taxon>Alphaproteobacteria</taxon>
        <taxon>Caulobacterales</taxon>
        <taxon>Caulobacteraceae</taxon>
        <taxon>Phenylobacterium</taxon>
    </lineage>
</organism>
<keyword evidence="3" id="KW-1185">Reference proteome</keyword>
<sequence length="96" mass="9602">MRATALAGLALCAAGLSACTTPRTTLSEDFGRALHEDLLAQIADPDATPVGPPPPSDGARAALAQERYRTGKVIKPTPATASKIGVVAAPTAGPTP</sequence>
<evidence type="ECO:0000313" key="2">
    <source>
        <dbReference type="EMBL" id="RAK56131.1"/>
    </source>
</evidence>
<dbReference type="PROSITE" id="PS51257">
    <property type="entry name" value="PROKAR_LIPOPROTEIN"/>
    <property type="match status" value="1"/>
</dbReference>
<evidence type="ECO:0000256" key="1">
    <source>
        <dbReference type="SAM" id="SignalP"/>
    </source>
</evidence>